<dbReference type="InterPro" id="IPR036179">
    <property type="entry name" value="Ig-like_dom_sf"/>
</dbReference>
<dbReference type="PRINTS" id="PR01832">
    <property type="entry name" value="VEGFRECEPTOR"/>
</dbReference>
<evidence type="ECO:0000313" key="5">
    <source>
        <dbReference type="Proteomes" id="UP001497482"/>
    </source>
</evidence>
<keyword evidence="5" id="KW-1185">Reference proteome</keyword>
<protein>
    <recommendedName>
        <fullName evidence="3">Ig-like domain-containing protein</fullName>
    </recommendedName>
</protein>
<dbReference type="Gene3D" id="2.60.40.10">
    <property type="entry name" value="Immunoglobulins"/>
    <property type="match status" value="5"/>
</dbReference>
<evidence type="ECO:0000313" key="4">
    <source>
        <dbReference type="EMBL" id="CAL1610671.1"/>
    </source>
</evidence>
<dbReference type="CDD" id="cd00096">
    <property type="entry name" value="Ig"/>
    <property type="match status" value="2"/>
</dbReference>
<dbReference type="InterPro" id="IPR007110">
    <property type="entry name" value="Ig-like_dom"/>
</dbReference>
<keyword evidence="2" id="KW-1133">Transmembrane helix</keyword>
<feature type="transmembrane region" description="Helical" evidence="2">
    <location>
        <begin position="577"/>
        <end position="601"/>
    </location>
</feature>
<dbReference type="SMART" id="SM00408">
    <property type="entry name" value="IGc2"/>
    <property type="match status" value="5"/>
</dbReference>
<dbReference type="SMART" id="SM00409">
    <property type="entry name" value="IG"/>
    <property type="match status" value="5"/>
</dbReference>
<dbReference type="PROSITE" id="PS50835">
    <property type="entry name" value="IG_LIKE"/>
    <property type="match status" value="5"/>
</dbReference>
<feature type="transmembrane region" description="Helical" evidence="2">
    <location>
        <begin position="260"/>
        <end position="282"/>
    </location>
</feature>
<name>A0AAV2MBJ4_KNICA</name>
<accession>A0AAV2MBJ4</accession>
<reference evidence="4 5" key="1">
    <citation type="submission" date="2024-04" db="EMBL/GenBank/DDBJ databases">
        <authorList>
            <person name="Waldvogel A.-M."/>
            <person name="Schoenle A."/>
        </authorList>
    </citation>
    <scope>NUCLEOTIDE SEQUENCE [LARGE SCALE GENOMIC DNA]</scope>
</reference>
<dbReference type="Pfam" id="PF13895">
    <property type="entry name" value="Ig_2"/>
    <property type="match status" value="2"/>
</dbReference>
<feature type="domain" description="Ig-like" evidence="3">
    <location>
        <begin position="392"/>
        <end position="480"/>
    </location>
</feature>
<evidence type="ECO:0000256" key="2">
    <source>
        <dbReference type="SAM" id="Phobius"/>
    </source>
</evidence>
<dbReference type="EMBL" id="OZ035829">
    <property type="protein sequence ID" value="CAL1610671.1"/>
    <property type="molecule type" value="Genomic_DNA"/>
</dbReference>
<sequence length="684" mass="74850">MSVTLTCSSDASPPVESFAWFKDMDSGSIPDSFRPQLHLLSIKFTDRGEYFCVARNSLGTDRSRPLLLNVTFPPKNTRVVVFPPRDIREGSSVNLSCSSQANPPATRFTWYRIQGDQALVLGSVQNLTLPSVRAHNSGQYYCSAWNPLGYQTSPFTALTILYPPKNTSVWARPSGVVDAGRPLTLTCSSQANPAVDNFTWHRLPLEGSSAQSWGIRSGPVFTFSEVGPEASGRYYCEARNRIGVHSSPVLTVRVRGRLKVIALASAVGVSAALITLTVAVMISKNMHRVDMESLEMQTKHSSLTAETVFYESPQQQKRRGRMDNIPEEPEDFSDRSHPDIIPLKDAPAVTNAEVPSCSSDDITVHFSKASSAEQGQDHVRSAPVSLNVQYAPRKIMLSMSPFKDIVLGSAVTFTCSSEANPAVMPDAYRLFKDESVISFGPGLSISDVKPSDSGQYYCQAWNNISFQGSQIFQSSKTSLNVLYPPMNISISTESTEVIEGSDVTLTCHIYANPPAVSVMWYRTTATAVVLVGSGPVLSLSPVEASSSGLYMCHVSNKLGENNSTELLLTVKGKHSTAYSFILAGISVSLSITFILALLLYWRKRRRNHHKATRDSSSSPAVEMQDHIYANALMFQTSPKDKADASSEEVFYSTVTIKPKKPSHKQTKAPEMEDSVIYATVARSS</sequence>
<dbReference type="SUPFAM" id="SSF48726">
    <property type="entry name" value="Immunoglobulin"/>
    <property type="match status" value="5"/>
</dbReference>
<dbReference type="Pfam" id="PF13927">
    <property type="entry name" value="Ig_3"/>
    <property type="match status" value="3"/>
</dbReference>
<feature type="region of interest" description="Disordered" evidence="1">
    <location>
        <begin position="312"/>
        <end position="340"/>
    </location>
</feature>
<feature type="domain" description="Ig-like" evidence="3">
    <location>
        <begin position="164"/>
        <end position="251"/>
    </location>
</feature>
<dbReference type="PANTHER" id="PTHR46013">
    <property type="entry name" value="VASCULAR CELL ADHESION MOLECULE 1"/>
    <property type="match status" value="1"/>
</dbReference>
<feature type="domain" description="Ig-like" evidence="3">
    <location>
        <begin position="74"/>
        <end position="159"/>
    </location>
</feature>
<proteinExistence type="predicted"/>
<organism evidence="4 5">
    <name type="scientific">Knipowitschia caucasica</name>
    <name type="common">Caucasian dwarf goby</name>
    <name type="synonym">Pomatoschistus caucasicus</name>
    <dbReference type="NCBI Taxonomy" id="637954"/>
    <lineage>
        <taxon>Eukaryota</taxon>
        <taxon>Metazoa</taxon>
        <taxon>Chordata</taxon>
        <taxon>Craniata</taxon>
        <taxon>Vertebrata</taxon>
        <taxon>Euteleostomi</taxon>
        <taxon>Actinopterygii</taxon>
        <taxon>Neopterygii</taxon>
        <taxon>Teleostei</taxon>
        <taxon>Neoteleostei</taxon>
        <taxon>Acanthomorphata</taxon>
        <taxon>Gobiaria</taxon>
        <taxon>Gobiiformes</taxon>
        <taxon>Gobioidei</taxon>
        <taxon>Gobiidae</taxon>
        <taxon>Gobiinae</taxon>
        <taxon>Knipowitschia</taxon>
    </lineage>
</organism>
<dbReference type="InterPro" id="IPR003599">
    <property type="entry name" value="Ig_sub"/>
</dbReference>
<keyword evidence="2" id="KW-0812">Transmembrane</keyword>
<feature type="domain" description="Ig-like" evidence="3">
    <location>
        <begin position="484"/>
        <end position="569"/>
    </location>
</feature>
<dbReference type="Proteomes" id="UP001497482">
    <property type="component" value="Chromosome 7"/>
</dbReference>
<dbReference type="InterPro" id="IPR003598">
    <property type="entry name" value="Ig_sub2"/>
</dbReference>
<gene>
    <name evidence="4" type="ORF">KC01_LOCUS37239</name>
</gene>
<evidence type="ECO:0000259" key="3">
    <source>
        <dbReference type="PROSITE" id="PS50835"/>
    </source>
</evidence>
<keyword evidence="2" id="KW-0472">Membrane</keyword>
<dbReference type="InterPro" id="IPR013783">
    <property type="entry name" value="Ig-like_fold"/>
</dbReference>
<evidence type="ECO:0000256" key="1">
    <source>
        <dbReference type="SAM" id="MobiDB-lite"/>
    </source>
</evidence>
<feature type="domain" description="Ig-like" evidence="3">
    <location>
        <begin position="1"/>
        <end position="71"/>
    </location>
</feature>
<dbReference type="PANTHER" id="PTHR46013:SF8">
    <property type="entry name" value="B-CELL RECEPTOR CD22-RELATED"/>
    <property type="match status" value="1"/>
</dbReference>
<dbReference type="AlphaFoldDB" id="A0AAV2MBJ4"/>